<dbReference type="AlphaFoldDB" id="A0A8H3L8K6"/>
<sequence>MGRVAIIGAGPSGLVAAKSAIECGLNPVVFEQASTYGGIWRPRVQGGFIWNNMHANLSYYCGMFSDYSWNNEADCFPSQQAIYEYLGKYIDEFKLKSYLRFNTSVISIKKHENIWQVDRLEGGENKTEEFEYIIVATGIFTEPYVPDIKGSEEFEGEVLHSKEYDVPNNFRNKKVVVIGGAFSGAEISAEIATTTLPEKVINIINEPFCVLKRYVPYKTHHSPVDLVLYIRAKEGPQRREEITKLGYCHNSNSQEPHGYIIADSYEEEVKGGRISIVEGKIQEFKKESIIVNGTEVPADIVIFATGYKLKLPFFDEAITKKLEFFPDDQLQPLILHKATFHLIYITWLFGKISLPEYEVMLKGLEEERKIRNKKPRPQFPHGDYINFADDIAKEIKVLPDFDELRRNNPHVYELFLEGPMVGSNYRYSGFGSNPELAVKLSEKARKALEQQSK</sequence>
<comment type="similarity">
    <text evidence="1">Belongs to the FMO family.</text>
</comment>
<dbReference type="PRINTS" id="PR00370">
    <property type="entry name" value="FMOXYGENASE"/>
</dbReference>
<proteinExistence type="inferred from homology"/>
<evidence type="ECO:0000256" key="3">
    <source>
        <dbReference type="ARBA" id="ARBA00022827"/>
    </source>
</evidence>
<dbReference type="GO" id="GO:0050661">
    <property type="term" value="F:NADP binding"/>
    <property type="evidence" value="ECO:0007669"/>
    <property type="project" value="InterPro"/>
</dbReference>
<evidence type="ECO:0000256" key="2">
    <source>
        <dbReference type="ARBA" id="ARBA00022630"/>
    </source>
</evidence>
<dbReference type="Proteomes" id="UP000615446">
    <property type="component" value="Unassembled WGS sequence"/>
</dbReference>
<keyword evidence="2" id="KW-0285">Flavoprotein</keyword>
<dbReference type="InterPro" id="IPR000960">
    <property type="entry name" value="Flavin_mOase"/>
</dbReference>
<dbReference type="PANTHER" id="PTHR23023">
    <property type="entry name" value="DIMETHYLANILINE MONOOXYGENASE"/>
    <property type="match status" value="1"/>
</dbReference>
<protein>
    <submittedName>
        <fullName evidence="6">FAD-binding protein</fullName>
    </submittedName>
</protein>
<reference evidence="6" key="1">
    <citation type="submission" date="2019-10" db="EMBL/GenBank/DDBJ databases">
        <title>Conservation and host-specific expression of non-tandemly repeated heterogenous ribosome RNA gene in arbuscular mycorrhizal fungi.</title>
        <authorList>
            <person name="Maeda T."/>
            <person name="Kobayashi Y."/>
            <person name="Nakagawa T."/>
            <person name="Ezawa T."/>
            <person name="Yamaguchi K."/>
            <person name="Bino T."/>
            <person name="Nishimoto Y."/>
            <person name="Shigenobu S."/>
            <person name="Kawaguchi M."/>
        </authorList>
    </citation>
    <scope>NUCLEOTIDE SEQUENCE</scope>
    <source>
        <strain evidence="6">HR1</strain>
    </source>
</reference>
<dbReference type="InterPro" id="IPR020946">
    <property type="entry name" value="Flavin_mOase-like"/>
</dbReference>
<evidence type="ECO:0000256" key="5">
    <source>
        <dbReference type="ARBA" id="ARBA00023002"/>
    </source>
</evidence>
<dbReference type="PIRSF" id="PIRSF000332">
    <property type="entry name" value="FMO"/>
    <property type="match status" value="1"/>
</dbReference>
<evidence type="ECO:0000256" key="4">
    <source>
        <dbReference type="ARBA" id="ARBA00022857"/>
    </source>
</evidence>
<dbReference type="InterPro" id="IPR050346">
    <property type="entry name" value="FMO-like"/>
</dbReference>
<dbReference type="Pfam" id="PF00743">
    <property type="entry name" value="FMO-like"/>
    <property type="match status" value="1"/>
</dbReference>
<dbReference type="GO" id="GO:0050660">
    <property type="term" value="F:flavin adenine dinucleotide binding"/>
    <property type="evidence" value="ECO:0007669"/>
    <property type="project" value="InterPro"/>
</dbReference>
<dbReference type="InterPro" id="IPR036188">
    <property type="entry name" value="FAD/NAD-bd_sf"/>
</dbReference>
<dbReference type="Gene3D" id="3.50.50.60">
    <property type="entry name" value="FAD/NAD(P)-binding domain"/>
    <property type="match status" value="1"/>
</dbReference>
<evidence type="ECO:0000256" key="1">
    <source>
        <dbReference type="ARBA" id="ARBA00009183"/>
    </source>
</evidence>
<comment type="caution">
    <text evidence="6">The sequence shown here is derived from an EMBL/GenBank/DDBJ whole genome shotgun (WGS) entry which is preliminary data.</text>
</comment>
<dbReference type="EMBL" id="BLAL01000059">
    <property type="protein sequence ID" value="GES82271.1"/>
    <property type="molecule type" value="Genomic_DNA"/>
</dbReference>
<keyword evidence="5" id="KW-0560">Oxidoreductase</keyword>
<dbReference type="OrthoDB" id="66881at2759"/>
<keyword evidence="4" id="KW-0521">NADP</keyword>
<keyword evidence="3" id="KW-0274">FAD</keyword>
<gene>
    <name evidence="6" type="ORF">RCL2_000948500</name>
</gene>
<dbReference type="SUPFAM" id="SSF51905">
    <property type="entry name" value="FAD/NAD(P)-binding domain"/>
    <property type="match status" value="2"/>
</dbReference>
<evidence type="ECO:0000313" key="7">
    <source>
        <dbReference type="Proteomes" id="UP000615446"/>
    </source>
</evidence>
<name>A0A8H3L8K6_9GLOM</name>
<organism evidence="6 7">
    <name type="scientific">Rhizophagus clarus</name>
    <dbReference type="NCBI Taxonomy" id="94130"/>
    <lineage>
        <taxon>Eukaryota</taxon>
        <taxon>Fungi</taxon>
        <taxon>Fungi incertae sedis</taxon>
        <taxon>Mucoromycota</taxon>
        <taxon>Glomeromycotina</taxon>
        <taxon>Glomeromycetes</taxon>
        <taxon>Glomerales</taxon>
        <taxon>Glomeraceae</taxon>
        <taxon>Rhizophagus</taxon>
    </lineage>
</organism>
<dbReference type="GO" id="GO:0004499">
    <property type="term" value="F:N,N-dimethylaniline monooxygenase activity"/>
    <property type="evidence" value="ECO:0007669"/>
    <property type="project" value="InterPro"/>
</dbReference>
<evidence type="ECO:0000313" key="6">
    <source>
        <dbReference type="EMBL" id="GES82271.1"/>
    </source>
</evidence>
<accession>A0A8H3L8K6</accession>